<feature type="binding site" evidence="3">
    <location>
        <position position="128"/>
    </location>
    <ligand>
        <name>Zn(2+)</name>
        <dbReference type="ChEBI" id="CHEBI:29105"/>
        <label>2</label>
    </ligand>
</feature>
<feature type="binding site" evidence="3">
    <location>
        <position position="96"/>
    </location>
    <ligand>
        <name>Zn(2+)</name>
        <dbReference type="ChEBI" id="CHEBI:29105"/>
        <label>2</label>
    </ligand>
</feature>
<dbReference type="InterPro" id="IPR050246">
    <property type="entry name" value="Class_II_FBP_aldolase"/>
</dbReference>
<accession>A0A1I0YK11</accession>
<evidence type="ECO:0000256" key="1">
    <source>
        <dbReference type="PIRSR" id="PIRSR001359-1"/>
    </source>
</evidence>
<dbReference type="GO" id="GO:0005975">
    <property type="term" value="P:carbohydrate metabolic process"/>
    <property type="evidence" value="ECO:0007669"/>
    <property type="project" value="InterPro"/>
</dbReference>
<feature type="binding site" evidence="2">
    <location>
        <position position="173"/>
    </location>
    <ligand>
        <name>dihydroxyacetone phosphate</name>
        <dbReference type="ChEBI" id="CHEBI:57642"/>
    </ligand>
</feature>
<dbReference type="PANTHER" id="PTHR30304">
    <property type="entry name" value="D-TAGATOSE-1,6-BISPHOSPHATE ALDOLASE"/>
    <property type="match status" value="1"/>
</dbReference>
<gene>
    <name evidence="4" type="ORF">SAMN05216587_11517</name>
</gene>
<evidence type="ECO:0000256" key="3">
    <source>
        <dbReference type="PIRSR" id="PIRSR001359-3"/>
    </source>
</evidence>
<dbReference type="Proteomes" id="UP000183843">
    <property type="component" value="Unassembled WGS sequence"/>
</dbReference>
<dbReference type="Gene3D" id="3.20.20.70">
    <property type="entry name" value="Aldolase class I"/>
    <property type="match status" value="1"/>
</dbReference>
<dbReference type="RefSeq" id="WP_074817282.1">
    <property type="nucleotide sequence ID" value="NZ_FOJX01000015.1"/>
</dbReference>
<dbReference type="PIRSF" id="PIRSF001359">
    <property type="entry name" value="F_bP_aldolase_II"/>
    <property type="match status" value="1"/>
</dbReference>
<dbReference type="SUPFAM" id="SSF51569">
    <property type="entry name" value="Aldolase"/>
    <property type="match status" value="1"/>
</dbReference>
<feature type="binding site" evidence="3">
    <location>
        <position position="75"/>
    </location>
    <ligand>
        <name>Zn(2+)</name>
        <dbReference type="ChEBI" id="CHEBI:29105"/>
        <label>1</label>
        <note>catalytic</note>
    </ligand>
</feature>
<dbReference type="PANTHER" id="PTHR30304:SF0">
    <property type="entry name" value="D-TAGATOSE-1,6-BISPHOSPHATE ALDOLASE SUBUNIT GATY-RELATED"/>
    <property type="match status" value="1"/>
</dbReference>
<feature type="active site" description="Proton donor" evidence="1">
    <location>
        <position position="74"/>
    </location>
</feature>
<dbReference type="AlphaFoldDB" id="A0A1I0YK11"/>
<dbReference type="GO" id="GO:0016832">
    <property type="term" value="F:aldehyde-lyase activity"/>
    <property type="evidence" value="ECO:0007669"/>
    <property type="project" value="InterPro"/>
</dbReference>
<feature type="binding site" evidence="3">
    <location>
        <position position="200"/>
    </location>
    <ligand>
        <name>Zn(2+)</name>
        <dbReference type="ChEBI" id="CHEBI:29105"/>
        <label>1</label>
        <note>catalytic</note>
    </ligand>
</feature>
<keyword evidence="3" id="KW-0479">Metal-binding</keyword>
<feature type="binding site" evidence="2">
    <location>
        <begin position="223"/>
        <end position="226"/>
    </location>
    <ligand>
        <name>dihydroxyacetone phosphate</name>
        <dbReference type="ChEBI" id="CHEBI:57642"/>
    </ligand>
</feature>
<protein>
    <submittedName>
        <fullName evidence="4">Fructose-bisphosphate aldolase</fullName>
    </submittedName>
</protein>
<reference evidence="4 5" key="1">
    <citation type="submission" date="2016-10" db="EMBL/GenBank/DDBJ databases">
        <authorList>
            <person name="de Groot N.N."/>
        </authorList>
    </citation>
    <scope>NUCLEOTIDE SEQUENCE [LARGE SCALE GENOMIC DNA]</scope>
    <source>
        <strain evidence="4 5">L14</strain>
    </source>
</reference>
<proteinExistence type="predicted"/>
<evidence type="ECO:0000313" key="5">
    <source>
        <dbReference type="Proteomes" id="UP000183843"/>
    </source>
</evidence>
<feature type="binding site" evidence="2">
    <location>
        <begin position="201"/>
        <end position="203"/>
    </location>
    <ligand>
        <name>dihydroxyacetone phosphate</name>
        <dbReference type="ChEBI" id="CHEBI:57642"/>
    </ligand>
</feature>
<comment type="cofactor">
    <cofactor evidence="3">
        <name>Zn(2+)</name>
        <dbReference type="ChEBI" id="CHEBI:29105"/>
    </cofactor>
    <text evidence="3">Binds 2 Zn(2+) ions per subunit. One is catalytic and the other provides a structural contribution.</text>
</comment>
<dbReference type="Pfam" id="PF01116">
    <property type="entry name" value="F_bP_aldolase"/>
    <property type="match status" value="1"/>
</dbReference>
<keyword evidence="3" id="KW-0862">Zinc</keyword>
<sequence>MAKKMYEGKAVHFAFNIWDFTSAQAVLEAAREAGQDVILQTSAGIYRELPQEELRSFVTSYAERLGINAWLNLDHCRDEQMVRDAMDKGWDSVMLDMSQKSLAENIAAVNRLHAYAQSKAHRPYVEAEVGILQGTEEDITSIESHIATRTDIDQFAEQARFDALAVAFGNAHGTYRTRPELHYDLVEYAAGKSGKPFVVHGASGLSEEDVSKLAAIRGVRKINISTDLKLAALQGYREAEKKGFFAEIGFQPVKISQYVQEAVKNKALAKLSIMKGEGKG</sequence>
<name>A0A1I0YK11_SELRU</name>
<evidence type="ECO:0000256" key="2">
    <source>
        <dbReference type="PIRSR" id="PIRSR001359-2"/>
    </source>
</evidence>
<feature type="binding site" evidence="3">
    <location>
        <position position="172"/>
    </location>
    <ligand>
        <name>Zn(2+)</name>
        <dbReference type="ChEBI" id="CHEBI:29105"/>
        <label>1</label>
        <note>catalytic</note>
    </ligand>
</feature>
<dbReference type="InterPro" id="IPR000771">
    <property type="entry name" value="FBA_II"/>
</dbReference>
<dbReference type="EMBL" id="FOJX01000015">
    <property type="protein sequence ID" value="SFB13755.1"/>
    <property type="molecule type" value="Genomic_DNA"/>
</dbReference>
<organism evidence="4 5">
    <name type="scientific">Selenomonas ruminantium</name>
    <dbReference type="NCBI Taxonomy" id="971"/>
    <lineage>
        <taxon>Bacteria</taxon>
        <taxon>Bacillati</taxon>
        <taxon>Bacillota</taxon>
        <taxon>Negativicutes</taxon>
        <taxon>Selenomonadales</taxon>
        <taxon>Selenomonadaceae</taxon>
        <taxon>Selenomonas</taxon>
    </lineage>
</organism>
<evidence type="ECO:0000313" key="4">
    <source>
        <dbReference type="EMBL" id="SFB13755.1"/>
    </source>
</evidence>
<dbReference type="GO" id="GO:0008270">
    <property type="term" value="F:zinc ion binding"/>
    <property type="evidence" value="ECO:0007669"/>
    <property type="project" value="InterPro"/>
</dbReference>
<dbReference type="InterPro" id="IPR013785">
    <property type="entry name" value="Aldolase_TIM"/>
</dbReference>